<evidence type="ECO:0000256" key="5">
    <source>
        <dbReference type="ARBA" id="ARBA00022691"/>
    </source>
</evidence>
<reference evidence="9" key="1">
    <citation type="submission" date="2021-10" db="EMBL/GenBank/DDBJ databases">
        <title>The complete genome sequence of Leeia sp. TBRC 13508.</title>
        <authorList>
            <person name="Charoenyingcharoen P."/>
            <person name="Yukphan P."/>
        </authorList>
    </citation>
    <scope>NUCLEOTIDE SEQUENCE</scope>
    <source>
        <strain evidence="9">TBRC 13508</strain>
    </source>
</reference>
<dbReference type="Pfam" id="PF00590">
    <property type="entry name" value="TP_methylase"/>
    <property type="match status" value="1"/>
</dbReference>
<dbReference type="Gene3D" id="3.30.950.10">
    <property type="entry name" value="Methyltransferase, Cobalt-precorrin-4 Transmethylase, Domain 2"/>
    <property type="match status" value="1"/>
</dbReference>
<dbReference type="RefSeq" id="WP_227178531.1">
    <property type="nucleotide sequence ID" value="NZ_JAJBZT010000002.1"/>
</dbReference>
<feature type="domain" description="Tetrapyrrole methylase" evidence="7">
    <location>
        <begin position="14"/>
        <end position="214"/>
    </location>
</feature>
<evidence type="ECO:0000313" key="10">
    <source>
        <dbReference type="Proteomes" id="UP001165395"/>
    </source>
</evidence>
<dbReference type="NCBIfam" id="TIGR00096">
    <property type="entry name" value="16S rRNA (cytidine(1402)-2'-O)-methyltransferase"/>
    <property type="match status" value="1"/>
</dbReference>
<keyword evidence="10" id="KW-1185">Reference proteome</keyword>
<sequence>MNTHGGTDKKALGTLYVVATPIGNLQDMTVRATSVLGQVDIVAAEDTRVSGGLLRHLGVRPRLIASHEHNERSSAEKIVTMLQEGQDVAVISDAGTPGVSDPGAVVVAAVLAAGLKVVPIPGPSAAIAAVSASGFTETTFRFVGFLPPKRGARVEAILQLAEDESLQIIYEAPHRILDCLTDLRDTLGVDREIVICRELTKTFETIRRLPLGEAVEWVSGDSNQQRGEFVLVLSACQKPVTTEEGLPADADRLLQILIAELPLKQAVGLAVKITGLAKNELYQHALNLKAALEDEE</sequence>
<dbReference type="PROSITE" id="PS01296">
    <property type="entry name" value="RSMI"/>
    <property type="match status" value="1"/>
</dbReference>
<dbReference type="InterPro" id="IPR053910">
    <property type="entry name" value="RsmI_HTH"/>
</dbReference>
<dbReference type="InterPro" id="IPR014776">
    <property type="entry name" value="4pyrrole_Mease_sub2"/>
</dbReference>
<dbReference type="GO" id="GO:0032259">
    <property type="term" value="P:methylation"/>
    <property type="evidence" value="ECO:0007669"/>
    <property type="project" value="UniProtKB-KW"/>
</dbReference>
<dbReference type="EMBL" id="JAJBZT010000002">
    <property type="protein sequence ID" value="MCB6182619.1"/>
    <property type="molecule type" value="Genomic_DNA"/>
</dbReference>
<dbReference type="InterPro" id="IPR035996">
    <property type="entry name" value="4pyrrol_Methylase_sf"/>
</dbReference>
<dbReference type="PIRSF" id="PIRSF005917">
    <property type="entry name" value="MTase_YraL"/>
    <property type="match status" value="1"/>
</dbReference>
<feature type="domain" description="RsmI HTH" evidence="8">
    <location>
        <begin position="245"/>
        <end position="289"/>
    </location>
</feature>
<keyword evidence="5 6" id="KW-0949">S-adenosyl-L-methionine</keyword>
<evidence type="ECO:0000256" key="2">
    <source>
        <dbReference type="ARBA" id="ARBA00022552"/>
    </source>
</evidence>
<keyword evidence="4 6" id="KW-0808">Transferase</keyword>
<organism evidence="9 10">
    <name type="scientific">Leeia speluncae</name>
    <dbReference type="NCBI Taxonomy" id="2884804"/>
    <lineage>
        <taxon>Bacteria</taxon>
        <taxon>Pseudomonadati</taxon>
        <taxon>Pseudomonadota</taxon>
        <taxon>Betaproteobacteria</taxon>
        <taxon>Neisseriales</taxon>
        <taxon>Leeiaceae</taxon>
        <taxon>Leeia</taxon>
    </lineage>
</organism>
<dbReference type="EC" id="2.1.1.198" evidence="6"/>
<comment type="subcellular location">
    <subcellularLocation>
        <location evidence="6">Cytoplasm</location>
    </subcellularLocation>
</comment>
<dbReference type="InterPro" id="IPR014777">
    <property type="entry name" value="4pyrrole_Mease_sub1"/>
</dbReference>
<dbReference type="GO" id="GO:0008168">
    <property type="term" value="F:methyltransferase activity"/>
    <property type="evidence" value="ECO:0007669"/>
    <property type="project" value="UniProtKB-KW"/>
</dbReference>
<comment type="catalytic activity">
    <reaction evidence="6">
        <text>cytidine(1402) in 16S rRNA + S-adenosyl-L-methionine = 2'-O-methylcytidine(1402) in 16S rRNA + S-adenosyl-L-homocysteine + H(+)</text>
        <dbReference type="Rhea" id="RHEA:42924"/>
        <dbReference type="Rhea" id="RHEA-COMP:10285"/>
        <dbReference type="Rhea" id="RHEA-COMP:10286"/>
        <dbReference type="ChEBI" id="CHEBI:15378"/>
        <dbReference type="ChEBI" id="CHEBI:57856"/>
        <dbReference type="ChEBI" id="CHEBI:59789"/>
        <dbReference type="ChEBI" id="CHEBI:74495"/>
        <dbReference type="ChEBI" id="CHEBI:82748"/>
        <dbReference type="EC" id="2.1.1.198"/>
    </reaction>
</comment>
<dbReference type="HAMAP" id="MF_01877">
    <property type="entry name" value="16SrRNA_methyltr_I"/>
    <property type="match status" value="1"/>
</dbReference>
<dbReference type="Proteomes" id="UP001165395">
    <property type="component" value="Unassembled WGS sequence"/>
</dbReference>
<dbReference type="InterPro" id="IPR000878">
    <property type="entry name" value="4pyrrol_Mease"/>
</dbReference>
<evidence type="ECO:0000259" key="7">
    <source>
        <dbReference type="Pfam" id="PF00590"/>
    </source>
</evidence>
<dbReference type="Pfam" id="PF23016">
    <property type="entry name" value="RsmI_C"/>
    <property type="match status" value="1"/>
</dbReference>
<dbReference type="SUPFAM" id="SSF53790">
    <property type="entry name" value="Tetrapyrrole methylase"/>
    <property type="match status" value="1"/>
</dbReference>
<evidence type="ECO:0000256" key="4">
    <source>
        <dbReference type="ARBA" id="ARBA00022679"/>
    </source>
</evidence>
<dbReference type="InterPro" id="IPR018063">
    <property type="entry name" value="SAM_MeTrfase_RsmI_CS"/>
</dbReference>
<gene>
    <name evidence="6 9" type="primary">rsmI</name>
    <name evidence="9" type="ORF">LIN78_03515</name>
</gene>
<evidence type="ECO:0000256" key="6">
    <source>
        <dbReference type="HAMAP-Rule" id="MF_01877"/>
    </source>
</evidence>
<dbReference type="PANTHER" id="PTHR46111">
    <property type="entry name" value="RIBOSOMAL RNA SMALL SUBUNIT METHYLTRANSFERASE I"/>
    <property type="match status" value="1"/>
</dbReference>
<evidence type="ECO:0000256" key="3">
    <source>
        <dbReference type="ARBA" id="ARBA00022603"/>
    </source>
</evidence>
<keyword evidence="3 6" id="KW-0489">Methyltransferase</keyword>
<dbReference type="PANTHER" id="PTHR46111:SF1">
    <property type="entry name" value="RIBOSOMAL RNA SMALL SUBUNIT METHYLTRANSFERASE I"/>
    <property type="match status" value="1"/>
</dbReference>
<evidence type="ECO:0000313" key="9">
    <source>
        <dbReference type="EMBL" id="MCB6182619.1"/>
    </source>
</evidence>
<accession>A0ABS8D363</accession>
<dbReference type="CDD" id="cd11648">
    <property type="entry name" value="RsmI"/>
    <property type="match status" value="1"/>
</dbReference>
<dbReference type="Gene3D" id="3.40.1010.10">
    <property type="entry name" value="Cobalt-precorrin-4 Transmethylase, Domain 1"/>
    <property type="match status" value="1"/>
</dbReference>
<keyword evidence="1 6" id="KW-0963">Cytoplasm</keyword>
<protein>
    <recommendedName>
        <fullName evidence="6">Ribosomal RNA small subunit methyltransferase I</fullName>
        <ecNumber evidence="6">2.1.1.198</ecNumber>
    </recommendedName>
    <alternativeName>
        <fullName evidence="6">16S rRNA 2'-O-ribose C1402 methyltransferase</fullName>
    </alternativeName>
    <alternativeName>
        <fullName evidence="6">rRNA (cytidine-2'-O-)-methyltransferase RsmI</fullName>
    </alternativeName>
</protein>
<evidence type="ECO:0000256" key="1">
    <source>
        <dbReference type="ARBA" id="ARBA00022490"/>
    </source>
</evidence>
<evidence type="ECO:0000259" key="8">
    <source>
        <dbReference type="Pfam" id="PF23016"/>
    </source>
</evidence>
<name>A0ABS8D363_9NEIS</name>
<keyword evidence="2 6" id="KW-0698">rRNA processing</keyword>
<comment type="function">
    <text evidence="6">Catalyzes the 2'-O-methylation of the ribose of cytidine 1402 (C1402) in 16S rRNA.</text>
</comment>
<comment type="caution">
    <text evidence="9">The sequence shown here is derived from an EMBL/GenBank/DDBJ whole genome shotgun (WGS) entry which is preliminary data.</text>
</comment>
<comment type="similarity">
    <text evidence="6">Belongs to the methyltransferase superfamily. RsmI family.</text>
</comment>
<proteinExistence type="inferred from homology"/>
<dbReference type="InterPro" id="IPR008189">
    <property type="entry name" value="rRNA_ssu_MeTfrase_I"/>
</dbReference>